<evidence type="ECO:0000313" key="2">
    <source>
        <dbReference type="EMBL" id="CDF38968.1"/>
    </source>
</evidence>
<feature type="domain" description="Berberine/berberine-like" evidence="1">
    <location>
        <begin position="18"/>
        <end position="63"/>
    </location>
</feature>
<dbReference type="InterPro" id="IPR012951">
    <property type="entry name" value="BBE"/>
</dbReference>
<evidence type="ECO:0000313" key="3">
    <source>
        <dbReference type="Proteomes" id="UP000012073"/>
    </source>
</evidence>
<gene>
    <name evidence="2" type="ORF">CHC_T00006685001</name>
</gene>
<dbReference type="Gene3D" id="3.30.465.10">
    <property type="match status" value="1"/>
</dbReference>
<evidence type="ECO:0000259" key="1">
    <source>
        <dbReference type="Pfam" id="PF08031"/>
    </source>
</evidence>
<dbReference type="OrthoDB" id="415825at2759"/>
<name>R7QMI5_CHOCR</name>
<sequence>MFAYGWMRRHLAPFTSGVYVNYSERELGGSYAKMYWGKSLQRLKKIKRTYDPEGFFANPQPIPK</sequence>
<dbReference type="AlphaFoldDB" id="R7QMI5"/>
<dbReference type="KEGG" id="ccp:CHC_T00006685001"/>
<dbReference type="STRING" id="2769.R7QMI5"/>
<reference evidence="3" key="1">
    <citation type="journal article" date="2013" name="Proc. Natl. Acad. Sci. U.S.A.">
        <title>Genome structure and metabolic features in the red seaweed Chondrus crispus shed light on evolution of the Archaeplastida.</title>
        <authorList>
            <person name="Collen J."/>
            <person name="Porcel B."/>
            <person name="Carre W."/>
            <person name="Ball S.G."/>
            <person name="Chaparro C."/>
            <person name="Tonon T."/>
            <person name="Barbeyron T."/>
            <person name="Michel G."/>
            <person name="Noel B."/>
            <person name="Valentin K."/>
            <person name="Elias M."/>
            <person name="Artiguenave F."/>
            <person name="Arun A."/>
            <person name="Aury J.M."/>
            <person name="Barbosa-Neto J.F."/>
            <person name="Bothwell J.H."/>
            <person name="Bouget F.Y."/>
            <person name="Brillet L."/>
            <person name="Cabello-Hurtado F."/>
            <person name="Capella-Gutierrez S."/>
            <person name="Charrier B."/>
            <person name="Cladiere L."/>
            <person name="Cock J.M."/>
            <person name="Coelho S.M."/>
            <person name="Colleoni C."/>
            <person name="Czjzek M."/>
            <person name="Da Silva C."/>
            <person name="Delage L."/>
            <person name="Denoeud F."/>
            <person name="Deschamps P."/>
            <person name="Dittami S.M."/>
            <person name="Gabaldon T."/>
            <person name="Gachon C.M."/>
            <person name="Groisillier A."/>
            <person name="Herve C."/>
            <person name="Jabbari K."/>
            <person name="Katinka M."/>
            <person name="Kloareg B."/>
            <person name="Kowalczyk N."/>
            <person name="Labadie K."/>
            <person name="Leblanc C."/>
            <person name="Lopez P.J."/>
            <person name="McLachlan D.H."/>
            <person name="Meslet-Cladiere L."/>
            <person name="Moustafa A."/>
            <person name="Nehr Z."/>
            <person name="Nyvall Collen P."/>
            <person name="Panaud O."/>
            <person name="Partensky F."/>
            <person name="Poulain J."/>
            <person name="Rensing S.A."/>
            <person name="Rousvoal S."/>
            <person name="Samson G."/>
            <person name="Symeonidi A."/>
            <person name="Weissenbach J."/>
            <person name="Zambounis A."/>
            <person name="Wincker P."/>
            <person name="Boyen C."/>
        </authorList>
    </citation>
    <scope>NUCLEOTIDE SEQUENCE [LARGE SCALE GENOMIC DNA]</scope>
    <source>
        <strain evidence="3">cv. Stackhouse</strain>
    </source>
</reference>
<dbReference type="InterPro" id="IPR016169">
    <property type="entry name" value="FAD-bd_PCMH_sub2"/>
</dbReference>
<protein>
    <recommendedName>
        <fullName evidence="1">Berberine/berberine-like domain-containing protein</fullName>
    </recommendedName>
</protein>
<dbReference type="Proteomes" id="UP000012073">
    <property type="component" value="Unassembled WGS sequence"/>
</dbReference>
<organism evidence="2 3">
    <name type="scientific">Chondrus crispus</name>
    <name type="common">Carrageen Irish moss</name>
    <name type="synonym">Polymorpha crispa</name>
    <dbReference type="NCBI Taxonomy" id="2769"/>
    <lineage>
        <taxon>Eukaryota</taxon>
        <taxon>Rhodophyta</taxon>
        <taxon>Florideophyceae</taxon>
        <taxon>Rhodymeniophycidae</taxon>
        <taxon>Gigartinales</taxon>
        <taxon>Gigartinaceae</taxon>
        <taxon>Chondrus</taxon>
    </lineage>
</organism>
<dbReference type="GO" id="GO:0016491">
    <property type="term" value="F:oxidoreductase activity"/>
    <property type="evidence" value="ECO:0007669"/>
    <property type="project" value="InterPro"/>
</dbReference>
<dbReference type="RefSeq" id="XP_005718873.1">
    <property type="nucleotide sequence ID" value="XM_005718816.1"/>
</dbReference>
<dbReference type="Gramene" id="CDF38968">
    <property type="protein sequence ID" value="CDF38968"/>
    <property type="gene ID" value="CHC_T00006685001"/>
</dbReference>
<dbReference type="EMBL" id="HG001983">
    <property type="protein sequence ID" value="CDF38968.1"/>
    <property type="molecule type" value="Genomic_DNA"/>
</dbReference>
<dbReference type="Gene3D" id="3.40.462.20">
    <property type="match status" value="1"/>
</dbReference>
<dbReference type="GO" id="GO:0050660">
    <property type="term" value="F:flavin adenine dinucleotide binding"/>
    <property type="evidence" value="ECO:0007669"/>
    <property type="project" value="InterPro"/>
</dbReference>
<accession>R7QMI5</accession>
<dbReference type="Pfam" id="PF08031">
    <property type="entry name" value="BBE"/>
    <property type="match status" value="1"/>
</dbReference>
<keyword evidence="3" id="KW-1185">Reference proteome</keyword>
<dbReference type="GeneID" id="17326591"/>
<proteinExistence type="predicted"/>